<evidence type="ECO:0000259" key="2">
    <source>
        <dbReference type="PROSITE" id="PS50206"/>
    </source>
</evidence>
<dbReference type="Gene3D" id="3.40.250.10">
    <property type="entry name" value="Rhodanese-like domain"/>
    <property type="match status" value="1"/>
</dbReference>
<keyword evidence="4" id="KW-1185">Reference proteome</keyword>
<reference evidence="3" key="1">
    <citation type="submission" date="2020-09" db="EMBL/GenBank/DDBJ databases">
        <title>A novel bacterium of genus Mangrovicoccus, isolated from South China Sea.</title>
        <authorList>
            <person name="Huang H."/>
            <person name="Mo K."/>
            <person name="Hu Y."/>
        </authorList>
    </citation>
    <scope>NUCLEOTIDE SEQUENCE</scope>
    <source>
        <strain evidence="3">HB182678</strain>
    </source>
</reference>
<dbReference type="CDD" id="cd01520">
    <property type="entry name" value="RHOD_YbbB"/>
    <property type="match status" value="1"/>
</dbReference>
<dbReference type="AlphaFoldDB" id="A0A8J7CVX7"/>
<dbReference type="PANTHER" id="PTHR30401">
    <property type="entry name" value="TRNA 2-SELENOURIDINE SYNTHASE"/>
    <property type="match status" value="1"/>
</dbReference>
<dbReference type="InterPro" id="IPR001763">
    <property type="entry name" value="Rhodanese-like_dom"/>
</dbReference>
<name>A0A8J7CVX7_9RHOB</name>
<sequence length="351" mass="38948">MPLQIDTLSRFFDHGFDDVIDVRSPAEFAEDHVPGAISLPVLDNEERARVGTIYKQQSRFGARKIGAALVIRNIARHLETELADRPAPWRPMVYCWRGGQRSGTFTWLLREVGWRAEQVDGGYRSYRRLVAGMLHDTPLPFRAVVLSGMTCTAKTVLLAELAREGMQVLDLEGLARHRGSVFGGQAEPQPAQKMFESRIAAALCQLDPDRPVVVEAESSKIGDCLVPPRLWDRMCQAPRVEIRAPLEERSAFFLDAYADLVADPDGFCATLEKLVKLQGHERVEAWQAQVRQGHVRQVAAGLMRDHYDPRYARSEARHGNSPAETLELASLTPAALRAAAPGLAPAIARAD</sequence>
<dbReference type="GO" id="GO:0002098">
    <property type="term" value="P:tRNA wobble uridine modification"/>
    <property type="evidence" value="ECO:0007669"/>
    <property type="project" value="InterPro"/>
</dbReference>
<dbReference type="NCBIfam" id="TIGR03167">
    <property type="entry name" value="tRNA_sel_U_synt"/>
    <property type="match status" value="1"/>
</dbReference>
<dbReference type="GO" id="GO:0004792">
    <property type="term" value="F:thiosulfate-cyanide sulfurtransferase activity"/>
    <property type="evidence" value="ECO:0007669"/>
    <property type="project" value="InterPro"/>
</dbReference>
<dbReference type="RefSeq" id="WP_193179194.1">
    <property type="nucleotide sequence ID" value="NZ_JACVXA010000004.1"/>
</dbReference>
<dbReference type="SMART" id="SM00450">
    <property type="entry name" value="RHOD"/>
    <property type="match status" value="1"/>
</dbReference>
<dbReference type="InterPro" id="IPR058840">
    <property type="entry name" value="AAA_SelU"/>
</dbReference>
<keyword evidence="1" id="KW-0711">Selenium</keyword>
<dbReference type="GO" id="GO:0043828">
    <property type="term" value="F:tRNA 2-selenouridine synthase activity"/>
    <property type="evidence" value="ECO:0007669"/>
    <property type="project" value="InterPro"/>
</dbReference>
<dbReference type="PANTHER" id="PTHR30401:SF0">
    <property type="entry name" value="TRNA 2-SELENOURIDINE SYNTHASE"/>
    <property type="match status" value="1"/>
</dbReference>
<dbReference type="SUPFAM" id="SSF52821">
    <property type="entry name" value="Rhodanese/Cell cycle control phosphatase"/>
    <property type="match status" value="1"/>
</dbReference>
<evidence type="ECO:0000313" key="3">
    <source>
        <dbReference type="EMBL" id="MBE3637017.1"/>
    </source>
</evidence>
<feature type="non-terminal residue" evidence="3">
    <location>
        <position position="351"/>
    </location>
</feature>
<dbReference type="Proteomes" id="UP000609121">
    <property type="component" value="Unassembled WGS sequence"/>
</dbReference>
<feature type="domain" description="Rhodanese" evidence="2">
    <location>
        <begin position="19"/>
        <end position="135"/>
    </location>
</feature>
<dbReference type="NCBIfam" id="NF008752">
    <property type="entry name" value="PRK11784.1-4"/>
    <property type="match status" value="1"/>
</dbReference>
<protein>
    <submittedName>
        <fullName evidence="3">tRNA 2-selenouridine(34) synthase MnmH</fullName>
    </submittedName>
</protein>
<dbReference type="InterPro" id="IPR036873">
    <property type="entry name" value="Rhodanese-like_dom_sf"/>
</dbReference>
<organism evidence="3 4">
    <name type="scientific">Mangrovicoccus algicola</name>
    <dbReference type="NCBI Taxonomy" id="2771008"/>
    <lineage>
        <taxon>Bacteria</taxon>
        <taxon>Pseudomonadati</taxon>
        <taxon>Pseudomonadota</taxon>
        <taxon>Alphaproteobacteria</taxon>
        <taxon>Rhodobacterales</taxon>
        <taxon>Paracoccaceae</taxon>
        <taxon>Mangrovicoccus</taxon>
    </lineage>
</organism>
<dbReference type="Pfam" id="PF00581">
    <property type="entry name" value="Rhodanese"/>
    <property type="match status" value="1"/>
</dbReference>
<accession>A0A8J7CVX7</accession>
<dbReference type="PROSITE" id="PS00380">
    <property type="entry name" value="RHODANESE_1"/>
    <property type="match status" value="1"/>
</dbReference>
<evidence type="ECO:0000256" key="1">
    <source>
        <dbReference type="ARBA" id="ARBA00023266"/>
    </source>
</evidence>
<proteinExistence type="predicted"/>
<dbReference type="Pfam" id="PF26341">
    <property type="entry name" value="AAA_SelU"/>
    <property type="match status" value="1"/>
</dbReference>
<dbReference type="InterPro" id="IPR017582">
    <property type="entry name" value="SelU"/>
</dbReference>
<gene>
    <name evidence="3" type="primary">mnmH</name>
    <name evidence="3" type="ORF">ICN82_02210</name>
</gene>
<dbReference type="PROSITE" id="PS50206">
    <property type="entry name" value="RHODANESE_3"/>
    <property type="match status" value="1"/>
</dbReference>
<evidence type="ECO:0000313" key="4">
    <source>
        <dbReference type="Proteomes" id="UP000609121"/>
    </source>
</evidence>
<dbReference type="NCBIfam" id="NF008750">
    <property type="entry name" value="PRK11784.1-2"/>
    <property type="match status" value="1"/>
</dbReference>
<dbReference type="EMBL" id="JACVXA010000004">
    <property type="protein sequence ID" value="MBE3637017.1"/>
    <property type="molecule type" value="Genomic_DNA"/>
</dbReference>
<dbReference type="InterPro" id="IPR001307">
    <property type="entry name" value="Thiosulphate_STrfase_CS"/>
</dbReference>
<comment type="caution">
    <text evidence="3">The sequence shown here is derived from an EMBL/GenBank/DDBJ whole genome shotgun (WGS) entry which is preliminary data.</text>
</comment>